<dbReference type="Proteomes" id="UP001148614">
    <property type="component" value="Unassembled WGS sequence"/>
</dbReference>
<dbReference type="EMBL" id="JANPWZ010000206">
    <property type="protein sequence ID" value="KAJ3578503.1"/>
    <property type="molecule type" value="Genomic_DNA"/>
</dbReference>
<keyword evidence="3" id="KW-1185">Reference proteome</keyword>
<gene>
    <name evidence="2" type="ORF">NPX13_g2063</name>
</gene>
<sequence length="310" mass="35040">MKDNGNIIRKSSLNPRSKQTTQPTRKLQKMLGSPEKKQQHRLSGIIRVGGFILGEIVAQSEIMRGGIVPGEWIAMLGWEKDTNNENRVPDTLWRTLVADRMERGGKPPQWYKRACLHGLVDERVSDSQGNIHPVIHSNRSISELTSKYFKRVESVVWNRRMFELKLDKKLHVRPALRQENENGTNGEHMNGILDERMNPTNGEHGIQTGESEVIQEEPVEKPEVNDAQFATIGDYETEPPEPKYGLAPQGCKVSDVVCILLGCSVPVVLSKDREQRYKVVGEAYVHGMMDGEAVELAQEFNVPFTTFDLI</sequence>
<reference evidence="2" key="1">
    <citation type="submission" date="2022-07" db="EMBL/GenBank/DDBJ databases">
        <title>Genome Sequence of Xylaria arbuscula.</title>
        <authorList>
            <person name="Buettner E."/>
        </authorList>
    </citation>
    <scope>NUCLEOTIDE SEQUENCE</scope>
    <source>
        <strain evidence="2">VT107</strain>
    </source>
</reference>
<organism evidence="2 3">
    <name type="scientific">Xylaria arbuscula</name>
    <dbReference type="NCBI Taxonomy" id="114810"/>
    <lineage>
        <taxon>Eukaryota</taxon>
        <taxon>Fungi</taxon>
        <taxon>Dikarya</taxon>
        <taxon>Ascomycota</taxon>
        <taxon>Pezizomycotina</taxon>
        <taxon>Sordariomycetes</taxon>
        <taxon>Xylariomycetidae</taxon>
        <taxon>Xylariales</taxon>
        <taxon>Xylariaceae</taxon>
        <taxon>Xylaria</taxon>
    </lineage>
</organism>
<dbReference type="InterPro" id="IPR052895">
    <property type="entry name" value="HetReg/Transcr_Mod"/>
</dbReference>
<proteinExistence type="predicted"/>
<comment type="caution">
    <text evidence="2">The sequence shown here is derived from an EMBL/GenBank/DDBJ whole genome shotgun (WGS) entry which is preliminary data.</text>
</comment>
<dbReference type="PANTHER" id="PTHR24148:SF64">
    <property type="entry name" value="HETEROKARYON INCOMPATIBILITY DOMAIN-CONTAINING PROTEIN"/>
    <property type="match status" value="1"/>
</dbReference>
<evidence type="ECO:0000313" key="3">
    <source>
        <dbReference type="Proteomes" id="UP001148614"/>
    </source>
</evidence>
<feature type="region of interest" description="Disordered" evidence="1">
    <location>
        <begin position="1"/>
        <end position="38"/>
    </location>
</feature>
<dbReference type="PANTHER" id="PTHR24148">
    <property type="entry name" value="ANKYRIN REPEAT DOMAIN-CONTAINING PROTEIN 39 HOMOLOG-RELATED"/>
    <property type="match status" value="1"/>
</dbReference>
<name>A0A9W8NLF7_9PEZI</name>
<feature type="compositionally biased region" description="Polar residues" evidence="1">
    <location>
        <begin position="9"/>
        <end position="25"/>
    </location>
</feature>
<evidence type="ECO:0000256" key="1">
    <source>
        <dbReference type="SAM" id="MobiDB-lite"/>
    </source>
</evidence>
<dbReference type="Pfam" id="PF26639">
    <property type="entry name" value="Het-6_barrel"/>
    <property type="match status" value="1"/>
</dbReference>
<accession>A0A9W8NLF7</accession>
<dbReference type="AlphaFoldDB" id="A0A9W8NLF7"/>
<evidence type="ECO:0000313" key="2">
    <source>
        <dbReference type="EMBL" id="KAJ3578503.1"/>
    </source>
</evidence>
<protein>
    <submittedName>
        <fullName evidence="2">Uncharacterized protein</fullName>
    </submittedName>
</protein>